<dbReference type="PANTHER" id="PTHR40038:SF1">
    <property type="entry name" value="MEMBRANE-ASSOCIATED PROTEIN TCAA"/>
    <property type="match status" value="1"/>
</dbReference>
<keyword evidence="1" id="KW-0472">Membrane</keyword>
<reference evidence="2 3" key="1">
    <citation type="submission" date="2015-09" db="EMBL/GenBank/DDBJ databases">
        <title>Bacillus cereus food isolates.</title>
        <authorList>
            <person name="Boekhorst J."/>
        </authorList>
    </citation>
    <scope>NUCLEOTIDE SEQUENCE [LARGE SCALE GENOMIC DNA]</scope>
    <source>
        <strain evidence="2 3">B4082</strain>
    </source>
</reference>
<keyword evidence="1" id="KW-1133">Transmembrane helix</keyword>
<feature type="transmembrane region" description="Helical" evidence="1">
    <location>
        <begin position="40"/>
        <end position="58"/>
    </location>
</feature>
<dbReference type="PATRIC" id="fig|1396.539.peg.1886"/>
<keyword evidence="1" id="KW-0812">Transmembrane</keyword>
<evidence type="ECO:0000313" key="3">
    <source>
        <dbReference type="Proteomes" id="UP000076501"/>
    </source>
</evidence>
<dbReference type="Proteomes" id="UP000076501">
    <property type="component" value="Unassembled WGS sequence"/>
</dbReference>
<comment type="caution">
    <text evidence="2">The sequence shown here is derived from an EMBL/GenBank/DDBJ whole genome shotgun (WGS) entry which is preliminary data.</text>
</comment>
<accession>A0A161R000</accession>
<dbReference type="AlphaFoldDB" id="A0A161R000"/>
<proteinExistence type="predicted"/>
<protein>
    <submittedName>
        <fullName evidence="2">Uncharacterized protein</fullName>
    </submittedName>
</protein>
<evidence type="ECO:0000256" key="1">
    <source>
        <dbReference type="SAM" id="Phobius"/>
    </source>
</evidence>
<evidence type="ECO:0000313" key="2">
    <source>
        <dbReference type="EMBL" id="KZD28723.1"/>
    </source>
</evidence>
<dbReference type="PANTHER" id="PTHR40038">
    <property type="entry name" value="MEMBRANE-ASSOCIATED PROTEIN TCAA"/>
    <property type="match status" value="1"/>
</dbReference>
<sequence>MNGCTKCGTQFEDGVQFCQNCGMKRGSPAVKKNMSGGAKIGITLLALFVIASVGLYLYGSSYYKQAAQVDRVIKILQEKDGEKLVKSSQQMIHQLL</sequence>
<gene>
    <name evidence="2" type="ORF">B4082_4896</name>
</gene>
<dbReference type="EMBL" id="LJKA01000070">
    <property type="protein sequence ID" value="KZD28723.1"/>
    <property type="molecule type" value="Genomic_DNA"/>
</dbReference>
<organism evidence="2 3">
    <name type="scientific">Bacillus cereus</name>
    <dbReference type="NCBI Taxonomy" id="1396"/>
    <lineage>
        <taxon>Bacteria</taxon>
        <taxon>Bacillati</taxon>
        <taxon>Bacillota</taxon>
        <taxon>Bacilli</taxon>
        <taxon>Bacillales</taxon>
        <taxon>Bacillaceae</taxon>
        <taxon>Bacillus</taxon>
        <taxon>Bacillus cereus group</taxon>
    </lineage>
</organism>
<name>A0A161R000_BACCE</name>